<feature type="coiled-coil region" evidence="1">
    <location>
        <begin position="497"/>
        <end position="551"/>
    </location>
</feature>
<organism evidence="4 5">
    <name type="scientific">Candidatus Rhodoblastus alkanivorans</name>
    <dbReference type="NCBI Taxonomy" id="2954117"/>
    <lineage>
        <taxon>Bacteria</taxon>
        <taxon>Pseudomonadati</taxon>
        <taxon>Pseudomonadota</taxon>
        <taxon>Alphaproteobacteria</taxon>
        <taxon>Hyphomicrobiales</taxon>
        <taxon>Rhodoblastaceae</taxon>
        <taxon>Rhodoblastus</taxon>
    </lineage>
</organism>
<protein>
    <submittedName>
        <fullName evidence="4">TIGR02302 family protein</fullName>
    </submittedName>
</protein>
<evidence type="ECO:0000313" key="5">
    <source>
        <dbReference type="Proteomes" id="UP001139104"/>
    </source>
</evidence>
<feature type="transmembrane region" description="Helical" evidence="3">
    <location>
        <begin position="72"/>
        <end position="93"/>
    </location>
</feature>
<feature type="transmembrane region" description="Helical" evidence="3">
    <location>
        <begin position="161"/>
        <end position="179"/>
    </location>
</feature>
<dbReference type="Proteomes" id="UP001139104">
    <property type="component" value="Unassembled WGS sequence"/>
</dbReference>
<evidence type="ECO:0000256" key="3">
    <source>
        <dbReference type="SAM" id="Phobius"/>
    </source>
</evidence>
<keyword evidence="3" id="KW-0472">Membrane</keyword>
<accession>A0ABS9Z2K9</accession>
<dbReference type="InterPro" id="IPR012683">
    <property type="entry name" value="CHP02302_TM"/>
</dbReference>
<name>A0ABS9Z2K9_9HYPH</name>
<sequence>MKQYLLGWREAVRARIADWRRARPRRLTVLAWGAIAFERFLRAFFPVLIVVAFFVALSWTGIWLGAPSFLRILGVSALIGALVASLIGLRAFVWPRAGEARDALDAGDPTAPAAALADNLANSGDPQTQSLWRLHQRRAEKRAARLRLVLPAPRLWSADPYAIGALAVLALFATGLLAGPEKYARVAAAFDWRWRPAHSAPSRIDAWIDPPPYTGRPPIVLPLRTKSEGGGAISAPVGSSIIIRAVNAGDLRIVAQGGVEAAKPAATHDAASKDRRFLLRGDGRLSLGLGAGEIASLALKAIPDLPPKITPIAAPKTNLRGSFELRYRIEDDYGAHDAELSAKLVSGQTSLNAHPLVQPPKGSLELPTGPGALGEGATIVDWSDSPYAGARVDLTLAVHDDAGNEGRATIKNYVLPGKIFRNPLALALVEQRRILALDAWQRDRVLTAIDALTMSPELFMPNLGVYLGLRFAHDSLRHARNDADLTAVVDLLWNMALRIEEGDVPQAERDLKAAEQALRDALKKGASQQEIARLTEQLQKALDRYLAAMQERAAKQSKADEMTPGDQRLVTPKDFKSMLDQMAEAARQGDKDAAMRMLDRLQDMLENLREARQSKGASEAARNRRMMRDIDNMMREQQKLRDDTYARDRENDGQSDSQERGEKPASPERQGETSQGQNDQALQNELARRQERLREKLDSLRGQAEGAARGKSKGLAEAAEAMRQAENALKNGDAASATGAQGRALEGLRKGAAEAAAAQGEGNGQGDGQEAGQKNGQGFKGRNSEGRFGSANRQNNVDATTAQRARKVLEELRRRLSDPNRAREELDYLERLIRPD</sequence>
<feature type="region of interest" description="Disordered" evidence="2">
    <location>
        <begin position="611"/>
        <end position="630"/>
    </location>
</feature>
<feature type="region of interest" description="Disordered" evidence="2">
    <location>
        <begin position="638"/>
        <end position="803"/>
    </location>
</feature>
<dbReference type="NCBIfam" id="TIGR02302">
    <property type="entry name" value="aProt_lowcomp"/>
    <property type="match status" value="1"/>
</dbReference>
<reference evidence="4" key="1">
    <citation type="journal article" date="2022" name="ISME J.">
        <title>Identification of active gaseous-alkane degraders at natural gas seeps.</title>
        <authorList>
            <person name="Farhan Ul Haque M."/>
            <person name="Hernandez M."/>
            <person name="Crombie A.T."/>
            <person name="Murrell J.C."/>
        </authorList>
    </citation>
    <scope>NUCLEOTIDE SEQUENCE</scope>
    <source>
        <strain evidence="4">PC2</strain>
    </source>
</reference>
<feature type="transmembrane region" description="Helical" evidence="3">
    <location>
        <begin position="43"/>
        <end position="66"/>
    </location>
</feature>
<dbReference type="EMBL" id="JAIVFP010000001">
    <property type="protein sequence ID" value="MCI4681422.1"/>
    <property type="molecule type" value="Genomic_DNA"/>
</dbReference>
<keyword evidence="3" id="KW-0812">Transmembrane</keyword>
<feature type="compositionally biased region" description="Basic and acidic residues" evidence="2">
    <location>
        <begin position="686"/>
        <end position="699"/>
    </location>
</feature>
<keyword evidence="1" id="KW-0175">Coiled coil</keyword>
<feature type="compositionally biased region" description="Polar residues" evidence="2">
    <location>
        <begin position="672"/>
        <end position="683"/>
    </location>
</feature>
<dbReference type="RefSeq" id="WP_243065491.1">
    <property type="nucleotide sequence ID" value="NZ_JAIVFK010000023.1"/>
</dbReference>
<keyword evidence="3" id="KW-1133">Transmembrane helix</keyword>
<evidence type="ECO:0000313" key="4">
    <source>
        <dbReference type="EMBL" id="MCI4681422.1"/>
    </source>
</evidence>
<keyword evidence="5" id="KW-1185">Reference proteome</keyword>
<evidence type="ECO:0000256" key="2">
    <source>
        <dbReference type="SAM" id="MobiDB-lite"/>
    </source>
</evidence>
<proteinExistence type="predicted"/>
<feature type="compositionally biased region" description="Polar residues" evidence="2">
    <location>
        <begin position="791"/>
        <end position="803"/>
    </location>
</feature>
<gene>
    <name evidence="4" type="ORF">K2U94_01320</name>
</gene>
<feature type="compositionally biased region" description="Basic and acidic residues" evidence="2">
    <location>
        <begin position="638"/>
        <end position="671"/>
    </location>
</feature>
<comment type="caution">
    <text evidence="4">The sequence shown here is derived from an EMBL/GenBank/DDBJ whole genome shotgun (WGS) entry which is preliminary data.</text>
</comment>
<evidence type="ECO:0000256" key="1">
    <source>
        <dbReference type="SAM" id="Coils"/>
    </source>
</evidence>
<dbReference type="Pfam" id="PF13779">
    <property type="entry name" value="DUF4175"/>
    <property type="match status" value="1"/>
</dbReference>